<dbReference type="Proteomes" id="UP000549394">
    <property type="component" value="Unassembled WGS sequence"/>
</dbReference>
<evidence type="ECO:0000256" key="4">
    <source>
        <dbReference type="ARBA" id="ARBA00023136"/>
    </source>
</evidence>
<evidence type="ECO:0000256" key="1">
    <source>
        <dbReference type="ARBA" id="ARBA00004167"/>
    </source>
</evidence>
<evidence type="ECO:0000313" key="6">
    <source>
        <dbReference type="EMBL" id="CAD5120935.1"/>
    </source>
</evidence>
<accession>A0A7I8W2F2</accession>
<evidence type="ECO:0000256" key="5">
    <source>
        <dbReference type="SAM" id="Phobius"/>
    </source>
</evidence>
<keyword evidence="4 5" id="KW-0472">Membrane</keyword>
<dbReference type="PANTHER" id="PTHR12988">
    <property type="entry name" value="SPHINGOMYELIN PHOSPHODIESTERASE 4"/>
    <property type="match status" value="1"/>
</dbReference>
<dbReference type="Pfam" id="PF14724">
    <property type="entry name" value="mit_SMPDase"/>
    <property type="match status" value="1"/>
</dbReference>
<dbReference type="InterPro" id="IPR024129">
    <property type="entry name" value="Sphingomy_SMPD4"/>
</dbReference>
<keyword evidence="7" id="KW-1185">Reference proteome</keyword>
<comment type="caution">
    <text evidence="6">The sequence shown here is derived from an EMBL/GenBank/DDBJ whole genome shotgun (WGS) entry which is preliminary data.</text>
</comment>
<sequence length="686" mass="81026">MQQGLSNLSFSHRYDLSHIHVKEAFKRIRSELLIKESFAEKVSIVHNLLKSWDNLDIRAVYQDIIHLVFSDISLDTISDNEVPSAKSLLDIDGPLLTFIKCFAISTILRQSLALKVFCKKKTTVYLQHINIGTNEIKTDPLSFFFHHYFSLMMKIRNQVAPSTRGKLYLDLFSSYLDYFMPLNISNSEIFKSIEQGKSKYRLTFEDKAVLDDQEKLLNLISEIGKNFLEIFIYVYCYREIVYNDNEQEKEQGNLYLQINRNGTMVDFIYIDEYIFIGKDFRIYLMIVKWLHLYVNNANALDVSSRLSLQADFYEALTPSLHKSLENWSDIMHLRLCMELWWSIVQPWRYMSDENGARLSRPSEIGSEWKNFIHLHIGLYTKTIDILLRSLLSVNLMDPVVAHGFYRVVEVLIGCRKFIDEYFDKLEETEVKYDVISREIKPLIYNEDVVGELLQNIVHAYCNIDKQKNRWKALNIETWFLNDYSLADRSTFLSCDIISGNETFDSFRKYTLIQYCKYFDREIPNILSEAEMEEERKIPTFSPPLRTSILPRDIQDIKPNEFYWMVRFLLSLSFFLSFELRPLLNYLRSDRHIFNPLWRFLTLEPVGLDVLNHSTINRASDYQKSVLKNGPRFSLRLCANKFFLAFYFLVLLALFCSSYSYLTFLMYFGCFNLFIILLILFISANYL</sequence>
<proteinExistence type="predicted"/>
<dbReference type="AlphaFoldDB" id="A0A7I8W2F2"/>
<evidence type="ECO:0000256" key="3">
    <source>
        <dbReference type="ARBA" id="ARBA00022989"/>
    </source>
</evidence>
<organism evidence="6 7">
    <name type="scientific">Dimorphilus gyrociliatus</name>
    <dbReference type="NCBI Taxonomy" id="2664684"/>
    <lineage>
        <taxon>Eukaryota</taxon>
        <taxon>Metazoa</taxon>
        <taxon>Spiralia</taxon>
        <taxon>Lophotrochozoa</taxon>
        <taxon>Annelida</taxon>
        <taxon>Polychaeta</taxon>
        <taxon>Polychaeta incertae sedis</taxon>
        <taxon>Dinophilidae</taxon>
        <taxon>Dimorphilus</taxon>
    </lineage>
</organism>
<dbReference type="EMBL" id="CAJFCJ010000013">
    <property type="protein sequence ID" value="CAD5120935.1"/>
    <property type="molecule type" value="Genomic_DNA"/>
</dbReference>
<keyword evidence="2 5" id="KW-0812">Transmembrane</keyword>
<comment type="subcellular location">
    <subcellularLocation>
        <location evidence="1">Membrane</location>
        <topology evidence="1">Single-pass membrane protein</topology>
    </subcellularLocation>
</comment>
<evidence type="ECO:0000313" key="7">
    <source>
        <dbReference type="Proteomes" id="UP000549394"/>
    </source>
</evidence>
<evidence type="ECO:0000256" key="2">
    <source>
        <dbReference type="ARBA" id="ARBA00022692"/>
    </source>
</evidence>
<dbReference type="GO" id="GO:0016020">
    <property type="term" value="C:membrane"/>
    <property type="evidence" value="ECO:0007669"/>
    <property type="project" value="UniProtKB-SubCell"/>
</dbReference>
<dbReference type="GO" id="GO:0046475">
    <property type="term" value="P:glycerophospholipid catabolic process"/>
    <property type="evidence" value="ECO:0007669"/>
    <property type="project" value="TreeGrafter"/>
</dbReference>
<dbReference type="GO" id="GO:0046513">
    <property type="term" value="P:ceramide biosynthetic process"/>
    <property type="evidence" value="ECO:0007669"/>
    <property type="project" value="TreeGrafter"/>
</dbReference>
<gene>
    <name evidence="6" type="ORF">DGYR_LOCUS8943</name>
</gene>
<dbReference type="PANTHER" id="PTHR12988:SF6">
    <property type="entry name" value="SPHINGOMYELIN PHOSPHODIESTERASE 4"/>
    <property type="match status" value="1"/>
</dbReference>
<reference evidence="6 7" key="1">
    <citation type="submission" date="2020-08" db="EMBL/GenBank/DDBJ databases">
        <authorList>
            <person name="Hejnol A."/>
        </authorList>
    </citation>
    <scope>NUCLEOTIDE SEQUENCE [LARGE SCALE GENOMIC DNA]</scope>
</reference>
<feature type="transmembrane region" description="Helical" evidence="5">
    <location>
        <begin position="561"/>
        <end position="583"/>
    </location>
</feature>
<dbReference type="OrthoDB" id="10251508at2759"/>
<feature type="transmembrane region" description="Helical" evidence="5">
    <location>
        <begin position="641"/>
        <end position="659"/>
    </location>
</feature>
<protein>
    <submittedName>
        <fullName evidence="6">DgyrCDS9488</fullName>
    </submittedName>
</protein>
<name>A0A7I8W2F2_9ANNE</name>
<keyword evidence="3 5" id="KW-1133">Transmembrane helix</keyword>
<feature type="transmembrane region" description="Helical" evidence="5">
    <location>
        <begin position="665"/>
        <end position="685"/>
    </location>
</feature>
<dbReference type="GO" id="GO:0006685">
    <property type="term" value="P:sphingomyelin catabolic process"/>
    <property type="evidence" value="ECO:0007669"/>
    <property type="project" value="TreeGrafter"/>
</dbReference>
<dbReference type="GO" id="GO:0050290">
    <property type="term" value="F:sphingomyelin phosphodiesterase D activity"/>
    <property type="evidence" value="ECO:0007669"/>
    <property type="project" value="InterPro"/>
</dbReference>